<dbReference type="InterPro" id="IPR011009">
    <property type="entry name" value="Kinase-like_dom_sf"/>
</dbReference>
<accession>A0AAN9SVG8</accession>
<evidence type="ECO:0000259" key="1">
    <source>
        <dbReference type="PROSITE" id="PS50011"/>
    </source>
</evidence>
<dbReference type="AlphaFoldDB" id="A0AAN9SVG8"/>
<dbReference type="InterPro" id="IPR046959">
    <property type="entry name" value="PRK1-6/SRF4-like"/>
</dbReference>
<dbReference type="PROSITE" id="PS50011">
    <property type="entry name" value="PROTEIN_KINASE_DOM"/>
    <property type="match status" value="1"/>
</dbReference>
<comment type="caution">
    <text evidence="2">The sequence shown here is derived from an EMBL/GenBank/DDBJ whole genome shotgun (WGS) entry which is preliminary data.</text>
</comment>
<dbReference type="EMBL" id="JAYMYS010000002">
    <property type="protein sequence ID" value="KAK7407164.1"/>
    <property type="molecule type" value="Genomic_DNA"/>
</dbReference>
<protein>
    <recommendedName>
        <fullName evidence="1">Protein kinase domain-containing protein</fullName>
    </recommendedName>
</protein>
<dbReference type="PANTHER" id="PTHR48007">
    <property type="entry name" value="LEUCINE-RICH REPEAT RECEPTOR-LIKE PROTEIN KINASE PXC1"/>
    <property type="match status" value="1"/>
</dbReference>
<sequence>MGQVGELQDLLRASAEMLGKESLGTIYRVVLDDGSTMAIKRLKDANLAPGMSLSSIYRCHWKLKHPNIVILKAHYHAKEEKLLICDYLSNGSLHALLHGVPGFDGFYLPRWIGYDFGSLVLLNPFLGSDSTTVTPAQLYRGFGLVFGFLLNSSTLPW</sequence>
<dbReference type="Gene3D" id="3.30.200.20">
    <property type="entry name" value="Phosphorylase Kinase, domain 1"/>
    <property type="match status" value="1"/>
</dbReference>
<gene>
    <name evidence="2" type="ORF">VNO78_08845</name>
</gene>
<dbReference type="GO" id="GO:0005524">
    <property type="term" value="F:ATP binding"/>
    <property type="evidence" value="ECO:0007669"/>
    <property type="project" value="InterPro"/>
</dbReference>
<organism evidence="2 3">
    <name type="scientific">Psophocarpus tetragonolobus</name>
    <name type="common">Winged bean</name>
    <name type="synonym">Dolichos tetragonolobus</name>
    <dbReference type="NCBI Taxonomy" id="3891"/>
    <lineage>
        <taxon>Eukaryota</taxon>
        <taxon>Viridiplantae</taxon>
        <taxon>Streptophyta</taxon>
        <taxon>Embryophyta</taxon>
        <taxon>Tracheophyta</taxon>
        <taxon>Spermatophyta</taxon>
        <taxon>Magnoliopsida</taxon>
        <taxon>eudicotyledons</taxon>
        <taxon>Gunneridae</taxon>
        <taxon>Pentapetalae</taxon>
        <taxon>rosids</taxon>
        <taxon>fabids</taxon>
        <taxon>Fabales</taxon>
        <taxon>Fabaceae</taxon>
        <taxon>Papilionoideae</taxon>
        <taxon>50 kb inversion clade</taxon>
        <taxon>NPAAA clade</taxon>
        <taxon>indigoferoid/millettioid clade</taxon>
        <taxon>Phaseoleae</taxon>
        <taxon>Psophocarpus</taxon>
    </lineage>
</organism>
<dbReference type="Pfam" id="PF07714">
    <property type="entry name" value="PK_Tyr_Ser-Thr"/>
    <property type="match status" value="1"/>
</dbReference>
<keyword evidence="3" id="KW-1185">Reference proteome</keyword>
<proteinExistence type="predicted"/>
<name>A0AAN9SVG8_PSOTE</name>
<dbReference type="InterPro" id="IPR000719">
    <property type="entry name" value="Prot_kinase_dom"/>
</dbReference>
<feature type="domain" description="Protein kinase" evidence="1">
    <location>
        <begin position="12"/>
        <end position="157"/>
    </location>
</feature>
<evidence type="ECO:0000313" key="2">
    <source>
        <dbReference type="EMBL" id="KAK7407164.1"/>
    </source>
</evidence>
<dbReference type="SUPFAM" id="SSF56112">
    <property type="entry name" value="Protein kinase-like (PK-like)"/>
    <property type="match status" value="1"/>
</dbReference>
<dbReference type="Proteomes" id="UP001386955">
    <property type="component" value="Unassembled WGS sequence"/>
</dbReference>
<evidence type="ECO:0000313" key="3">
    <source>
        <dbReference type="Proteomes" id="UP001386955"/>
    </source>
</evidence>
<reference evidence="2 3" key="1">
    <citation type="submission" date="2024-01" db="EMBL/GenBank/DDBJ databases">
        <title>The genomes of 5 underutilized Papilionoideae crops provide insights into root nodulation and disease resistanc.</title>
        <authorList>
            <person name="Jiang F."/>
        </authorList>
    </citation>
    <scope>NUCLEOTIDE SEQUENCE [LARGE SCALE GENOMIC DNA]</scope>
    <source>
        <strain evidence="2">DUOXIRENSHENG_FW03</strain>
        <tissue evidence="2">Leaves</tissue>
    </source>
</reference>
<dbReference type="GO" id="GO:0004672">
    <property type="term" value="F:protein kinase activity"/>
    <property type="evidence" value="ECO:0007669"/>
    <property type="project" value="InterPro"/>
</dbReference>
<dbReference type="InterPro" id="IPR001245">
    <property type="entry name" value="Ser-Thr/Tyr_kinase_cat_dom"/>
</dbReference>
<dbReference type="PANTHER" id="PTHR48007:SF4">
    <property type="entry name" value="LEUCINE-RICH REPEAT RECEPTOR-LIKE PROTEIN KINASE PXC1"/>
    <property type="match status" value="1"/>
</dbReference>